<accession>A0A1N7SXC8</accession>
<sequence>MSYTRKDLSIPNKRFTALKSGGGGWIRTNVGVSQQIYSLPPLATRAPLRRELMIMGER</sequence>
<organism evidence="1 2">
    <name type="scientific">Paraburkholderia piptadeniae</name>
    <dbReference type="NCBI Taxonomy" id="1701573"/>
    <lineage>
        <taxon>Bacteria</taxon>
        <taxon>Pseudomonadati</taxon>
        <taxon>Pseudomonadota</taxon>
        <taxon>Betaproteobacteria</taxon>
        <taxon>Burkholderiales</taxon>
        <taxon>Burkholderiaceae</taxon>
        <taxon>Paraburkholderia</taxon>
    </lineage>
</organism>
<evidence type="ECO:0000313" key="1">
    <source>
        <dbReference type="EMBL" id="SIT52100.1"/>
    </source>
</evidence>
<keyword evidence="2" id="KW-1185">Reference proteome</keyword>
<comment type="caution">
    <text evidence="1">The sequence shown here is derived from an EMBL/GenBank/DDBJ whole genome shotgun (WGS) entry which is preliminary data.</text>
</comment>
<proteinExistence type="predicted"/>
<name>A0A1N7SXC8_9BURK</name>
<dbReference type="Proteomes" id="UP000195569">
    <property type="component" value="Unassembled WGS sequence"/>
</dbReference>
<protein>
    <submittedName>
        <fullName evidence="1">Uncharacterized protein</fullName>
    </submittedName>
</protein>
<reference evidence="1" key="1">
    <citation type="submission" date="2016-12" db="EMBL/GenBank/DDBJ databases">
        <authorList>
            <person name="Moulin L."/>
        </authorList>
    </citation>
    <scope>NUCLEOTIDE SEQUENCE [LARGE SCALE GENOMIC DNA]</scope>
    <source>
        <strain evidence="1">STM 7183</strain>
    </source>
</reference>
<dbReference type="AlphaFoldDB" id="A0A1N7SXC8"/>
<gene>
    <name evidence="1" type="ORF">BN2476_1840002</name>
</gene>
<evidence type="ECO:0000313" key="2">
    <source>
        <dbReference type="Proteomes" id="UP000195569"/>
    </source>
</evidence>
<dbReference type="EMBL" id="CYGY02000184">
    <property type="protein sequence ID" value="SIT52100.1"/>
    <property type="molecule type" value="Genomic_DNA"/>
</dbReference>